<dbReference type="GO" id="GO:0005524">
    <property type="term" value="F:ATP binding"/>
    <property type="evidence" value="ECO:0007669"/>
    <property type="project" value="InterPro"/>
</dbReference>
<dbReference type="SUPFAM" id="SSF56112">
    <property type="entry name" value="Protein kinase-like (PK-like)"/>
    <property type="match status" value="1"/>
</dbReference>
<evidence type="ECO:0000313" key="3">
    <source>
        <dbReference type="EMBL" id="THW87021.1"/>
    </source>
</evidence>
<accession>A0A4S9B329</accession>
<proteinExistence type="predicted"/>
<gene>
    <name evidence="3" type="ORF">D6D15_06972</name>
</gene>
<feature type="domain" description="Protein kinase" evidence="2">
    <location>
        <begin position="135"/>
        <end position="422"/>
    </location>
</feature>
<dbReference type="Gene3D" id="1.10.510.10">
    <property type="entry name" value="Transferase(Phosphotransferase) domain 1"/>
    <property type="match status" value="1"/>
</dbReference>
<protein>
    <recommendedName>
        <fullName evidence="2">Protein kinase domain-containing protein</fullName>
    </recommendedName>
</protein>
<dbReference type="Gene3D" id="3.30.200.20">
    <property type="entry name" value="Phosphorylase Kinase, domain 1"/>
    <property type="match status" value="1"/>
</dbReference>
<dbReference type="Proteomes" id="UP000304928">
    <property type="component" value="Unassembled WGS sequence"/>
</dbReference>
<comment type="caution">
    <text evidence="3">The sequence shown here is derived from an EMBL/GenBank/DDBJ whole genome shotgun (WGS) entry which is preliminary data.</text>
</comment>
<organism evidence="3 4">
    <name type="scientific">Aureobasidium pullulans</name>
    <name type="common">Black yeast</name>
    <name type="synonym">Pullularia pullulans</name>
    <dbReference type="NCBI Taxonomy" id="5580"/>
    <lineage>
        <taxon>Eukaryota</taxon>
        <taxon>Fungi</taxon>
        <taxon>Dikarya</taxon>
        <taxon>Ascomycota</taxon>
        <taxon>Pezizomycotina</taxon>
        <taxon>Dothideomycetes</taxon>
        <taxon>Dothideomycetidae</taxon>
        <taxon>Dothideales</taxon>
        <taxon>Saccotheciaceae</taxon>
        <taxon>Aureobasidium</taxon>
    </lineage>
</organism>
<feature type="region of interest" description="Disordered" evidence="1">
    <location>
        <begin position="360"/>
        <end position="383"/>
    </location>
</feature>
<evidence type="ECO:0000256" key="1">
    <source>
        <dbReference type="SAM" id="MobiDB-lite"/>
    </source>
</evidence>
<name>A0A4S9B329_AURPU</name>
<dbReference type="InterPro" id="IPR011009">
    <property type="entry name" value="Kinase-like_dom_sf"/>
</dbReference>
<dbReference type="EMBL" id="QZAR01000135">
    <property type="protein sequence ID" value="THW87021.1"/>
    <property type="molecule type" value="Genomic_DNA"/>
</dbReference>
<dbReference type="PROSITE" id="PS50011">
    <property type="entry name" value="PROTEIN_KINASE_DOM"/>
    <property type="match status" value="1"/>
</dbReference>
<sequence>MVPIFKSDKISSGVCLPAMIDPDYRFWADGGMTDYLDDEVFVMDWDQQRHYTISGPSSFLKIEDEEKDGCAAIDVLRRYMNQLDPGVHTIRVDAEGSLVSTSSNPEEDPEYAIFYPSLHDAPSLQGCPTMEKSKLVELDRFGPGVDLASYKDEDGIVKKVIFKSAPIMQFRGRRWWEINMLYSLPRHPNLVPLDRVVVDDMTSQHILGLTVPCISAHTIHDDRKQIFKLDWLHQLTSVVDFLNLELRVAHQDIAPRNLICLEQASEGHQLQLFDFDRASSIGQLGWAEELNDIKGVIFTLYEIITLDDSYQRLPPSERNPDVVMNLENWPQRRNLDVEVPILRKHLEEWVRCRKDMAPTTQEAISPSRVPEMPKPRPVIDDIDENGTPVYISLPRTQRQLARKYGNYVISWERPPSVANPSN</sequence>
<dbReference type="AlphaFoldDB" id="A0A4S9B329"/>
<evidence type="ECO:0000259" key="2">
    <source>
        <dbReference type="PROSITE" id="PS50011"/>
    </source>
</evidence>
<dbReference type="InterPro" id="IPR000719">
    <property type="entry name" value="Prot_kinase_dom"/>
</dbReference>
<dbReference type="GO" id="GO:0004672">
    <property type="term" value="F:protein kinase activity"/>
    <property type="evidence" value="ECO:0007669"/>
    <property type="project" value="InterPro"/>
</dbReference>
<reference evidence="3 4" key="1">
    <citation type="submission" date="2018-10" db="EMBL/GenBank/DDBJ databases">
        <title>Fifty Aureobasidium pullulans genomes reveal a recombining polyextremotolerant generalist.</title>
        <authorList>
            <person name="Gostincar C."/>
            <person name="Turk M."/>
            <person name="Zajc J."/>
            <person name="Gunde-Cimerman N."/>
        </authorList>
    </citation>
    <scope>NUCLEOTIDE SEQUENCE [LARGE SCALE GENOMIC DNA]</scope>
    <source>
        <strain evidence="3 4">EXF-10507</strain>
    </source>
</reference>
<evidence type="ECO:0000313" key="4">
    <source>
        <dbReference type="Proteomes" id="UP000304928"/>
    </source>
</evidence>